<name>A0A2U9IV72_9CREN</name>
<dbReference type="Pfam" id="PF01513">
    <property type="entry name" value="NAD_kinase"/>
    <property type="match status" value="1"/>
</dbReference>
<dbReference type="PANTHER" id="PTHR40697">
    <property type="entry name" value="ACETOIN CATABOLISM PROTEIN X"/>
    <property type="match status" value="1"/>
</dbReference>
<organism evidence="1 2">
    <name type="scientific">Metallosphaera hakonensis JCM 8857 = DSM 7519</name>
    <dbReference type="NCBI Taxonomy" id="1293036"/>
    <lineage>
        <taxon>Archaea</taxon>
        <taxon>Thermoproteota</taxon>
        <taxon>Thermoprotei</taxon>
        <taxon>Sulfolobales</taxon>
        <taxon>Sulfolobaceae</taxon>
        <taxon>Metallosphaera</taxon>
    </lineage>
</organism>
<proteinExistence type="predicted"/>
<dbReference type="SUPFAM" id="SSF111331">
    <property type="entry name" value="NAD kinase/diacylglycerol kinase-like"/>
    <property type="match status" value="1"/>
</dbReference>
<dbReference type="AlphaFoldDB" id="A0A2U9IV72"/>
<dbReference type="Gene3D" id="3.40.50.10330">
    <property type="entry name" value="Probable inorganic polyphosphate/atp-NAD kinase, domain 1"/>
    <property type="match status" value="1"/>
</dbReference>
<dbReference type="Proteomes" id="UP000247586">
    <property type="component" value="Chromosome"/>
</dbReference>
<dbReference type="PANTHER" id="PTHR40697:SF2">
    <property type="entry name" value="ATP-NAD KINASE-RELATED"/>
    <property type="match status" value="1"/>
</dbReference>
<reference evidence="2" key="3">
    <citation type="submission" date="2020-03" db="EMBL/GenBank/DDBJ databases">
        <title>Sequencing and Assembly of Multiple Reported Metal-Biooxidizing Members of the Extremely Thermoacidophilic Archaeal Family Sulfolobaceae.</title>
        <authorList>
            <person name="Counts J.A."/>
            <person name="Kelly R.M."/>
        </authorList>
    </citation>
    <scope>NUCLEOTIDE SEQUENCE [LARGE SCALE GENOMIC DNA]</scope>
    <source>
        <strain evidence="2">HO1-1</strain>
    </source>
</reference>
<keyword evidence="1" id="KW-0418">Kinase</keyword>
<dbReference type="RefSeq" id="WP_054836226.1">
    <property type="nucleotide sequence ID" value="NZ_BBBA01000002.1"/>
</dbReference>
<evidence type="ECO:0000313" key="2">
    <source>
        <dbReference type="Proteomes" id="UP000247586"/>
    </source>
</evidence>
<dbReference type="PIRSF" id="PIRSF016907">
    <property type="entry name" value="Kin_ATP-NAD"/>
    <property type="match status" value="1"/>
</dbReference>
<dbReference type="Pfam" id="PF20143">
    <property type="entry name" value="NAD_kinase_C"/>
    <property type="match status" value="1"/>
</dbReference>
<dbReference type="InterPro" id="IPR039065">
    <property type="entry name" value="AcoX-like"/>
</dbReference>
<dbReference type="InterPro" id="IPR002504">
    <property type="entry name" value="NADK"/>
</dbReference>
<gene>
    <name evidence="1" type="ORF">DFR87_10145</name>
</gene>
<accession>A0A2U9IV72</accession>
<dbReference type="GeneID" id="36835705"/>
<dbReference type="InterPro" id="IPR017438">
    <property type="entry name" value="ATP-NAD_kinase_N"/>
</dbReference>
<sequence>MKVGLLVNPYAGAGGRSGLKGSDRIRVLNPEIPGRVKRFLSRSPDVLYLVPRGKMGAEYLDSNMKIVLSSGRDDSTREDTVLAVKEMIENGVDIIVFVGGDGTARDIAEVIDNAVPILGVPAGVKMHSGVFSTTPEAAGELLSHFIRGEARIVNTEVLDLDEEEYRRGKFVVKLYYIVKTISYSDLLTPSKEEYNYSDDIDSIAEFFIQDLIKDEITYIMGPGTTVKRIEQFLGYEPNFLSVDVFKGRKLIKYDANYNDLLKLTGELIKIVLTPVGKQGFVIGRGNQEIGPEILRRINREDLIIVSSRLKLNQIDCLRFDTGDPILDQKFSGVYRVIIGYREYMAISTCSNT</sequence>
<evidence type="ECO:0000313" key="1">
    <source>
        <dbReference type="EMBL" id="AWR99980.1"/>
    </source>
</evidence>
<dbReference type="KEGG" id="mhk:DFR87_10145"/>
<dbReference type="STRING" id="1293036.GCA_001315825_00583"/>
<dbReference type="GO" id="GO:0006741">
    <property type="term" value="P:NADP+ biosynthetic process"/>
    <property type="evidence" value="ECO:0007669"/>
    <property type="project" value="InterPro"/>
</dbReference>
<dbReference type="OrthoDB" id="56451at2157"/>
<dbReference type="GO" id="GO:0003951">
    <property type="term" value="F:NAD+ kinase activity"/>
    <property type="evidence" value="ECO:0007669"/>
    <property type="project" value="InterPro"/>
</dbReference>
<dbReference type="InterPro" id="IPR011386">
    <property type="entry name" value="Put_ATP-NAD_kin"/>
</dbReference>
<dbReference type="InterPro" id="IPR016064">
    <property type="entry name" value="NAD/diacylglycerol_kinase_sf"/>
</dbReference>
<reference evidence="1 2" key="1">
    <citation type="submission" date="2018-05" db="EMBL/GenBank/DDBJ databases">
        <title>Complete Genome Sequences of Extremely Thermoacidophilic, Metal-Mobilizing Type-Strain Members of the Archaeal Family Sulfolobaceae: Acidianus brierleyi DSM-1651T, Acidianus sulfidivorans DSM-18786T, Metallosphaera hakonensis DSM-7519T, and Metallosphaera prunae DSM-10039T.</title>
        <authorList>
            <person name="Counts J.A."/>
            <person name="Kelly R.M."/>
        </authorList>
    </citation>
    <scope>NUCLEOTIDE SEQUENCE [LARGE SCALE GENOMIC DNA]</scope>
    <source>
        <strain evidence="1 2">HO1-1</strain>
    </source>
</reference>
<protein>
    <submittedName>
        <fullName evidence="1">ATP-NAD kinase</fullName>
    </submittedName>
</protein>
<keyword evidence="2" id="KW-1185">Reference proteome</keyword>
<dbReference type="EMBL" id="CP029287">
    <property type="protein sequence ID" value="AWR99980.1"/>
    <property type="molecule type" value="Genomic_DNA"/>
</dbReference>
<keyword evidence="1" id="KW-0808">Transferase</keyword>
<reference evidence="2" key="2">
    <citation type="submission" date="2020-03" db="EMBL/GenBank/DDBJ databases">
        <title>Complete Genome Sequences of Extremely Thermoacidophilic, Metal-Mobilizing Type-Strain Members of the Archaeal Family Sulfolobaceae: Acidianus brierleyi DSM-1651T, Acidianus sulfidivorans DSM-18786T, Metallosphaera hakonensis DSM-7519T, and Metallosphaera prunae DSM-10039T.</title>
        <authorList>
            <person name="Counts J.A."/>
            <person name="Kelly R.M."/>
        </authorList>
    </citation>
    <scope>NUCLEOTIDE SEQUENCE [LARGE SCALE GENOMIC DNA]</scope>
    <source>
        <strain evidence="2">HO1-1</strain>
    </source>
</reference>